<keyword evidence="7 8" id="KW-0503">Monooxygenase</keyword>
<dbReference type="Proteomes" id="UP001500635">
    <property type="component" value="Unassembled WGS sequence"/>
</dbReference>
<dbReference type="InterPro" id="IPR001128">
    <property type="entry name" value="Cyt_P450"/>
</dbReference>
<dbReference type="PRINTS" id="PR00359">
    <property type="entry name" value="BP450"/>
</dbReference>
<dbReference type="CDD" id="cd20625">
    <property type="entry name" value="CYP164-like"/>
    <property type="match status" value="1"/>
</dbReference>
<evidence type="ECO:0000256" key="8">
    <source>
        <dbReference type="RuleBase" id="RU000461"/>
    </source>
</evidence>
<keyword evidence="5 8" id="KW-0560">Oxidoreductase</keyword>
<gene>
    <name evidence="10" type="ORF">GCM10023147_21430</name>
</gene>
<keyword evidence="4 8" id="KW-0479">Metal-binding</keyword>
<proteinExistence type="inferred from homology"/>
<evidence type="ECO:0000256" key="9">
    <source>
        <dbReference type="SAM" id="MobiDB-lite"/>
    </source>
</evidence>
<evidence type="ECO:0000256" key="6">
    <source>
        <dbReference type="ARBA" id="ARBA00023004"/>
    </source>
</evidence>
<keyword evidence="6 8" id="KW-0408">Iron</keyword>
<dbReference type="InterPro" id="IPR017972">
    <property type="entry name" value="Cyt_P450_CS"/>
</dbReference>
<dbReference type="RefSeq" id="WP_344994964.1">
    <property type="nucleotide sequence ID" value="NZ_BAABFR010000027.1"/>
</dbReference>
<dbReference type="EMBL" id="BAABFR010000027">
    <property type="protein sequence ID" value="GAA4391994.1"/>
    <property type="molecule type" value="Genomic_DNA"/>
</dbReference>
<evidence type="ECO:0000256" key="7">
    <source>
        <dbReference type="ARBA" id="ARBA00023033"/>
    </source>
</evidence>
<dbReference type="PROSITE" id="PS00086">
    <property type="entry name" value="CYTOCHROME_P450"/>
    <property type="match status" value="1"/>
</dbReference>
<dbReference type="Gene3D" id="1.10.630.10">
    <property type="entry name" value="Cytochrome P450"/>
    <property type="match status" value="1"/>
</dbReference>
<reference evidence="11" key="1">
    <citation type="journal article" date="2019" name="Int. J. Syst. Evol. Microbiol.">
        <title>The Global Catalogue of Microorganisms (GCM) 10K type strain sequencing project: providing services to taxonomists for standard genome sequencing and annotation.</title>
        <authorList>
            <consortium name="The Broad Institute Genomics Platform"/>
            <consortium name="The Broad Institute Genome Sequencing Center for Infectious Disease"/>
            <person name="Wu L."/>
            <person name="Ma J."/>
        </authorList>
    </citation>
    <scope>NUCLEOTIDE SEQUENCE [LARGE SCALE GENOMIC DNA]</scope>
    <source>
        <strain evidence="11">JCM 17688</strain>
    </source>
</reference>
<evidence type="ECO:0000313" key="10">
    <source>
        <dbReference type="EMBL" id="GAA4391994.1"/>
    </source>
</evidence>
<dbReference type="PANTHER" id="PTHR46696:SF4">
    <property type="entry name" value="BIOTIN BIOSYNTHESIS CYTOCHROME P450"/>
    <property type="match status" value="1"/>
</dbReference>
<name>A0ABP8JK12_9ACTN</name>
<keyword evidence="3 8" id="KW-0349">Heme</keyword>
<evidence type="ECO:0000256" key="3">
    <source>
        <dbReference type="ARBA" id="ARBA00022617"/>
    </source>
</evidence>
<evidence type="ECO:0000256" key="4">
    <source>
        <dbReference type="ARBA" id="ARBA00022723"/>
    </source>
</evidence>
<dbReference type="Pfam" id="PF00067">
    <property type="entry name" value="p450"/>
    <property type="match status" value="1"/>
</dbReference>
<sequence length="412" mass="44441">MTSVTTAPDIFARILDPANRPDPYPLYSQLTGEPVHRLGPHEWLVTGFDEIGGLLRDPRMSVQDPAIEPDPDGPRGSDGKPFRAGFLSLDPPHHDTLRGQVAGEFGRRIMGLQPRIDALVTELVDRIAADGVREVDVVERLAYPLPVGVICELLGVPRSEEPVFHSFAERLTRGLDPDDTLSETEIADLAVTRAQWRAYLMPMIAERAANPGDDLVSALLVGGDPDTRMNALELGVTLGLLLIAGHETTVNLVANGTLALLRNPLALTAFRAHPETAPALVEEVLRYDPPVQMTRRFATAPVRVAGVDVSTGDRLALLLAAGNRDPRHFAEPDSFAPGRPDPAHLAFSGGLHYCLGAALARMEAQAMLTAIAGRLVCPRLVADPPYRTNMTLRGPSSLRVAFDEVQPAAHAT</sequence>
<dbReference type="PRINTS" id="PR00385">
    <property type="entry name" value="P450"/>
</dbReference>
<keyword evidence="11" id="KW-1185">Reference proteome</keyword>
<evidence type="ECO:0000313" key="11">
    <source>
        <dbReference type="Proteomes" id="UP001500635"/>
    </source>
</evidence>
<protein>
    <submittedName>
        <fullName evidence="10">Cytochrome P450</fullName>
    </submittedName>
</protein>
<comment type="similarity">
    <text evidence="2 8">Belongs to the cytochrome P450 family.</text>
</comment>
<comment type="caution">
    <text evidence="10">The sequence shown here is derived from an EMBL/GenBank/DDBJ whole genome shotgun (WGS) entry which is preliminary data.</text>
</comment>
<evidence type="ECO:0000256" key="5">
    <source>
        <dbReference type="ARBA" id="ARBA00023002"/>
    </source>
</evidence>
<feature type="compositionally biased region" description="Basic and acidic residues" evidence="9">
    <location>
        <begin position="72"/>
        <end position="81"/>
    </location>
</feature>
<dbReference type="SUPFAM" id="SSF48264">
    <property type="entry name" value="Cytochrome P450"/>
    <property type="match status" value="1"/>
</dbReference>
<organism evidence="10 11">
    <name type="scientific">Tsukamurella soli</name>
    <dbReference type="NCBI Taxonomy" id="644556"/>
    <lineage>
        <taxon>Bacteria</taxon>
        <taxon>Bacillati</taxon>
        <taxon>Actinomycetota</taxon>
        <taxon>Actinomycetes</taxon>
        <taxon>Mycobacteriales</taxon>
        <taxon>Tsukamurellaceae</taxon>
        <taxon>Tsukamurella</taxon>
    </lineage>
</organism>
<dbReference type="InterPro" id="IPR036396">
    <property type="entry name" value="Cyt_P450_sf"/>
</dbReference>
<dbReference type="InterPro" id="IPR002397">
    <property type="entry name" value="Cyt_P450_B"/>
</dbReference>
<feature type="region of interest" description="Disordered" evidence="9">
    <location>
        <begin position="61"/>
        <end position="89"/>
    </location>
</feature>
<evidence type="ECO:0000256" key="2">
    <source>
        <dbReference type="ARBA" id="ARBA00010617"/>
    </source>
</evidence>
<comment type="cofactor">
    <cofactor evidence="1">
        <name>heme</name>
        <dbReference type="ChEBI" id="CHEBI:30413"/>
    </cofactor>
</comment>
<accession>A0ABP8JK12</accession>
<evidence type="ECO:0000256" key="1">
    <source>
        <dbReference type="ARBA" id="ARBA00001971"/>
    </source>
</evidence>
<dbReference type="PANTHER" id="PTHR46696">
    <property type="entry name" value="P450, PUTATIVE (EUROFUNG)-RELATED"/>
    <property type="match status" value="1"/>
</dbReference>